<protein>
    <submittedName>
        <fullName evidence="3">Programmed cell death protein 7</fullName>
    </submittedName>
</protein>
<comment type="caution">
    <text evidence="3">The sequence shown here is derived from an EMBL/GenBank/DDBJ whole genome shotgun (WGS) entry which is preliminary data.</text>
</comment>
<proteinExistence type="predicted"/>
<dbReference type="Proteomes" id="UP000299102">
    <property type="component" value="Unassembled WGS sequence"/>
</dbReference>
<feature type="compositionally biased region" description="Basic and acidic residues" evidence="2">
    <location>
        <begin position="248"/>
        <end position="267"/>
    </location>
</feature>
<organism evidence="3 4">
    <name type="scientific">Eumeta variegata</name>
    <name type="common">Bagworm moth</name>
    <name type="synonym">Eumeta japonica</name>
    <dbReference type="NCBI Taxonomy" id="151549"/>
    <lineage>
        <taxon>Eukaryota</taxon>
        <taxon>Metazoa</taxon>
        <taxon>Ecdysozoa</taxon>
        <taxon>Arthropoda</taxon>
        <taxon>Hexapoda</taxon>
        <taxon>Insecta</taxon>
        <taxon>Pterygota</taxon>
        <taxon>Neoptera</taxon>
        <taxon>Endopterygota</taxon>
        <taxon>Lepidoptera</taxon>
        <taxon>Glossata</taxon>
        <taxon>Ditrysia</taxon>
        <taxon>Tineoidea</taxon>
        <taxon>Psychidae</taxon>
        <taxon>Oiketicinae</taxon>
        <taxon>Eumeta</taxon>
    </lineage>
</organism>
<dbReference type="OrthoDB" id="2289628at2759"/>
<evidence type="ECO:0000256" key="1">
    <source>
        <dbReference type="SAM" id="Coils"/>
    </source>
</evidence>
<dbReference type="PANTHER" id="PTHR48190">
    <property type="entry name" value="PROGRAMMED CELL DEATH PROTEIN 7"/>
    <property type="match status" value="1"/>
</dbReference>
<gene>
    <name evidence="3" type="primary">Pdcd7</name>
    <name evidence="3" type="ORF">EVAR_8518_1</name>
</gene>
<feature type="coiled-coil region" evidence="1">
    <location>
        <begin position="114"/>
        <end position="172"/>
    </location>
</feature>
<sequence length="330" mass="39098">MQQNQYTHNQQHCPVLDDGAYIRGWEKEIENRNVNKRSKPSIKISEVRSQMCRIVKIVEELKEAELYLSQNIDILSEEEWNKKMQDVHRNRSLVDGAMVGISDNFLEKFKGILAKRATKRIRLKRLRLERKKEKSERLQQREELSRKIDENLQKMKDDIEKAKQEEEDKIQTDIILREVHHKKADAKKCIMKLEGLMKLRKARQNTAKGRGQTVNEVEAAKFNESIEQLKMLWMKKLALYEQEENEMRQKLRDDSKNQHDADKKTPKQDIVQNLEKWKKHLFGDFKILPQADFRGDLTKFVAIRAQWDQYISKEGTPLPVGWVIPLNPKS</sequence>
<dbReference type="GO" id="GO:0005689">
    <property type="term" value="C:U12-type spliceosomal complex"/>
    <property type="evidence" value="ECO:0007669"/>
    <property type="project" value="TreeGrafter"/>
</dbReference>
<dbReference type="InterPro" id="IPR031974">
    <property type="entry name" value="PDCD7"/>
</dbReference>
<dbReference type="PANTHER" id="PTHR48190:SF2">
    <property type="entry name" value="PROGRAMMED CELL DEATH PROTEIN 7"/>
    <property type="match status" value="1"/>
</dbReference>
<evidence type="ECO:0000313" key="3">
    <source>
        <dbReference type="EMBL" id="GBP18693.1"/>
    </source>
</evidence>
<evidence type="ECO:0000313" key="4">
    <source>
        <dbReference type="Proteomes" id="UP000299102"/>
    </source>
</evidence>
<keyword evidence="1" id="KW-0175">Coiled coil</keyword>
<accession>A0A4C1TXA7</accession>
<reference evidence="3 4" key="1">
    <citation type="journal article" date="2019" name="Commun. Biol.">
        <title>The bagworm genome reveals a unique fibroin gene that provides high tensile strength.</title>
        <authorList>
            <person name="Kono N."/>
            <person name="Nakamura H."/>
            <person name="Ohtoshi R."/>
            <person name="Tomita M."/>
            <person name="Numata K."/>
            <person name="Arakawa K."/>
        </authorList>
    </citation>
    <scope>NUCLEOTIDE SEQUENCE [LARGE SCALE GENOMIC DNA]</scope>
</reference>
<dbReference type="InterPro" id="IPR052831">
    <property type="entry name" value="Apoptosis_promoter"/>
</dbReference>
<feature type="region of interest" description="Disordered" evidence="2">
    <location>
        <begin position="248"/>
        <end position="268"/>
    </location>
</feature>
<keyword evidence="4" id="KW-1185">Reference proteome</keyword>
<dbReference type="EMBL" id="BGZK01000100">
    <property type="protein sequence ID" value="GBP18693.1"/>
    <property type="molecule type" value="Genomic_DNA"/>
</dbReference>
<dbReference type="Pfam" id="PF16021">
    <property type="entry name" value="PDCD7"/>
    <property type="match status" value="1"/>
</dbReference>
<name>A0A4C1TXA7_EUMVA</name>
<dbReference type="STRING" id="151549.A0A4C1TXA7"/>
<evidence type="ECO:0000256" key="2">
    <source>
        <dbReference type="SAM" id="MobiDB-lite"/>
    </source>
</evidence>
<dbReference type="AlphaFoldDB" id="A0A4C1TXA7"/>